<proteinExistence type="predicted"/>
<dbReference type="Proteomes" id="UP000824219">
    <property type="component" value="Linkage Group LG21"/>
</dbReference>
<dbReference type="AlphaFoldDB" id="A0A9D3SHJ5"/>
<organism evidence="2 3">
    <name type="scientific">Hemibagrus wyckioides</name>
    <dbReference type="NCBI Taxonomy" id="337641"/>
    <lineage>
        <taxon>Eukaryota</taxon>
        <taxon>Metazoa</taxon>
        <taxon>Chordata</taxon>
        <taxon>Craniata</taxon>
        <taxon>Vertebrata</taxon>
        <taxon>Euteleostomi</taxon>
        <taxon>Actinopterygii</taxon>
        <taxon>Neopterygii</taxon>
        <taxon>Teleostei</taxon>
        <taxon>Ostariophysi</taxon>
        <taxon>Siluriformes</taxon>
        <taxon>Bagridae</taxon>
        <taxon>Hemibagrus</taxon>
    </lineage>
</organism>
<name>A0A9D3SHJ5_9TELE</name>
<reference evidence="2 3" key="1">
    <citation type="submission" date="2021-06" db="EMBL/GenBank/DDBJ databases">
        <title>Chromosome-level genome assembly of the red-tail catfish (Hemibagrus wyckioides).</title>
        <authorList>
            <person name="Shao F."/>
        </authorList>
    </citation>
    <scope>NUCLEOTIDE SEQUENCE [LARGE SCALE GENOMIC DNA]</scope>
    <source>
        <strain evidence="2">EC202008001</strain>
        <tissue evidence="2">Blood</tissue>
    </source>
</reference>
<gene>
    <name evidence="2" type="ORF">KOW79_017768</name>
</gene>
<protein>
    <submittedName>
        <fullName evidence="2">Uncharacterized protein</fullName>
    </submittedName>
</protein>
<feature type="region of interest" description="Disordered" evidence="1">
    <location>
        <begin position="88"/>
        <end position="131"/>
    </location>
</feature>
<feature type="region of interest" description="Disordered" evidence="1">
    <location>
        <begin position="1"/>
        <end position="34"/>
    </location>
</feature>
<evidence type="ECO:0000313" key="3">
    <source>
        <dbReference type="Proteomes" id="UP000824219"/>
    </source>
</evidence>
<keyword evidence="3" id="KW-1185">Reference proteome</keyword>
<evidence type="ECO:0000256" key="1">
    <source>
        <dbReference type="SAM" id="MobiDB-lite"/>
    </source>
</evidence>
<accession>A0A9D3SHJ5</accession>
<sequence>MTTKKGLGRGLPRHDRHAPSSAASVPEWLGPEISPHPPRYRPRLLAHNLMTLCAASQKQTRQPLITPGCVSYRWIRKQILLEHTSGTLPELDTGHIGKRINNQRRSGDGRGDDMPTRRKLQPDTEQRLKSKRPVTSLIAYLTLVLAPGPDQRSTA</sequence>
<evidence type="ECO:0000313" key="2">
    <source>
        <dbReference type="EMBL" id="KAG7319294.1"/>
    </source>
</evidence>
<dbReference type="EMBL" id="JAHKSW010000021">
    <property type="protein sequence ID" value="KAG7319294.1"/>
    <property type="molecule type" value="Genomic_DNA"/>
</dbReference>
<feature type="compositionally biased region" description="Basic and acidic residues" evidence="1">
    <location>
        <begin position="105"/>
        <end position="128"/>
    </location>
</feature>
<comment type="caution">
    <text evidence="2">The sequence shown here is derived from an EMBL/GenBank/DDBJ whole genome shotgun (WGS) entry which is preliminary data.</text>
</comment>